<keyword evidence="3" id="KW-0106">Calcium</keyword>
<feature type="region of interest" description="Disordered" evidence="4">
    <location>
        <begin position="320"/>
        <end position="378"/>
    </location>
</feature>
<feature type="compositionally biased region" description="Low complexity" evidence="4">
    <location>
        <begin position="258"/>
        <end position="270"/>
    </location>
</feature>
<dbReference type="SMART" id="SM00054">
    <property type="entry name" value="EFh"/>
    <property type="match status" value="4"/>
</dbReference>
<gene>
    <name evidence="6" type="ORF">TrLO_g6031</name>
</gene>
<dbReference type="EMBL" id="BRXW01000293">
    <property type="protein sequence ID" value="GMI17490.1"/>
    <property type="molecule type" value="Genomic_DNA"/>
</dbReference>
<reference evidence="7" key="1">
    <citation type="journal article" date="2023" name="Commun. Biol.">
        <title>Genome analysis of Parmales, the sister group of diatoms, reveals the evolutionary specialization of diatoms from phago-mixotrophs to photoautotrophs.</title>
        <authorList>
            <person name="Ban H."/>
            <person name="Sato S."/>
            <person name="Yoshikawa S."/>
            <person name="Yamada K."/>
            <person name="Nakamura Y."/>
            <person name="Ichinomiya M."/>
            <person name="Sato N."/>
            <person name="Blanc-Mathieu R."/>
            <person name="Endo H."/>
            <person name="Kuwata A."/>
            <person name="Ogata H."/>
        </authorList>
    </citation>
    <scope>NUCLEOTIDE SEQUENCE [LARGE SCALE GENOMIC DNA]</scope>
    <source>
        <strain evidence="7">NIES 3700</strain>
    </source>
</reference>
<dbReference type="PANTHER" id="PTHR10891">
    <property type="entry name" value="EF-HAND CALCIUM-BINDING DOMAIN CONTAINING PROTEIN"/>
    <property type="match status" value="1"/>
</dbReference>
<evidence type="ECO:0000259" key="5">
    <source>
        <dbReference type="PROSITE" id="PS50222"/>
    </source>
</evidence>
<proteinExistence type="predicted"/>
<dbReference type="GO" id="GO:0005509">
    <property type="term" value="F:calcium ion binding"/>
    <property type="evidence" value="ECO:0007669"/>
    <property type="project" value="InterPro"/>
</dbReference>
<dbReference type="PROSITE" id="PS50222">
    <property type="entry name" value="EF_HAND_2"/>
    <property type="match status" value="2"/>
</dbReference>
<feature type="domain" description="EF-hand" evidence="5">
    <location>
        <begin position="158"/>
        <end position="193"/>
    </location>
</feature>
<name>A0A9W7FSS3_9STRA</name>
<feature type="compositionally biased region" description="Polar residues" evidence="4">
    <location>
        <begin position="355"/>
        <end position="370"/>
    </location>
</feature>
<evidence type="ECO:0000256" key="1">
    <source>
        <dbReference type="ARBA" id="ARBA00022723"/>
    </source>
</evidence>
<dbReference type="Proteomes" id="UP001165122">
    <property type="component" value="Unassembled WGS sequence"/>
</dbReference>
<dbReference type="AlphaFoldDB" id="A0A9W7FSS3"/>
<keyword evidence="2" id="KW-0677">Repeat</keyword>
<dbReference type="OrthoDB" id="193307at2759"/>
<evidence type="ECO:0000256" key="4">
    <source>
        <dbReference type="SAM" id="MobiDB-lite"/>
    </source>
</evidence>
<evidence type="ECO:0000256" key="2">
    <source>
        <dbReference type="ARBA" id="ARBA00022737"/>
    </source>
</evidence>
<evidence type="ECO:0000313" key="7">
    <source>
        <dbReference type="Proteomes" id="UP001165122"/>
    </source>
</evidence>
<dbReference type="Gene3D" id="1.10.238.10">
    <property type="entry name" value="EF-hand"/>
    <property type="match status" value="2"/>
</dbReference>
<accession>A0A9W7FSS3</accession>
<dbReference type="PROSITE" id="PS00018">
    <property type="entry name" value="EF_HAND_1"/>
    <property type="match status" value="1"/>
</dbReference>
<keyword evidence="1" id="KW-0479">Metal-binding</keyword>
<organism evidence="6 7">
    <name type="scientific">Triparma laevis f. longispina</name>
    <dbReference type="NCBI Taxonomy" id="1714387"/>
    <lineage>
        <taxon>Eukaryota</taxon>
        <taxon>Sar</taxon>
        <taxon>Stramenopiles</taxon>
        <taxon>Ochrophyta</taxon>
        <taxon>Bolidophyceae</taxon>
        <taxon>Parmales</taxon>
        <taxon>Triparmaceae</taxon>
        <taxon>Triparma</taxon>
    </lineage>
</organism>
<protein>
    <recommendedName>
        <fullName evidence="5">EF-hand domain-containing protein</fullName>
    </recommendedName>
</protein>
<dbReference type="InterPro" id="IPR002048">
    <property type="entry name" value="EF_hand_dom"/>
</dbReference>
<dbReference type="SUPFAM" id="SSF47473">
    <property type="entry name" value="EF-hand"/>
    <property type="match status" value="2"/>
</dbReference>
<comment type="caution">
    <text evidence="6">The sequence shown here is derived from an EMBL/GenBank/DDBJ whole genome shotgun (WGS) entry which is preliminary data.</text>
</comment>
<evidence type="ECO:0000256" key="3">
    <source>
        <dbReference type="ARBA" id="ARBA00022837"/>
    </source>
</evidence>
<dbReference type="InterPro" id="IPR039647">
    <property type="entry name" value="EF_hand_pair_protein_CML-like"/>
</dbReference>
<evidence type="ECO:0000313" key="6">
    <source>
        <dbReference type="EMBL" id="GMI17490.1"/>
    </source>
</evidence>
<dbReference type="InterPro" id="IPR018247">
    <property type="entry name" value="EF_Hand_1_Ca_BS"/>
</dbReference>
<sequence length="566" mass="62917">MVTLSQPLSYQDQQELYKSTNSITYATDDFVDPRKQKSLAATWEKFKKMCDMMVVYDRQRTNKVTLEELVVFTKAVGLTEVQPSFAKLFSKIEADRNGKYEFDRCLRGLQKINYPRMNQLPSVEYKTRDGKIAATQFRGVMETDDPELLNSVALRLGDIFRDLNVALLMLDENKTGYVSKKEVKLLLKCFNLGDGRSSYVIARCDHNGKKGLAYVSLLVQLAKADYPSVVDSLPTCIGPNPVTRHKAVVKAMTARSNYSGSLTSGSSRGSVTDRSEGTNTASYMSGSGGGGNMNALQSGRWPGHRVMTYDCQGSYRSERTGLVPSLPELPTMVGGGGGSLRRGDLDGLSEGGRSRMSNASSTRTGRSQMPFSRRSPSKGGLKFSFNIKKIGQMKYGELYKNLNEAFLRIDAGNDGYLTREEIRVCCVRLGMEAFEDVMEVCAMSRDGERCSYVDFGNALKQKWEPGMPSVYSGAPRRPGRSTGGRIRSKYSHLLKAFTHCDSQSTGFLPERELRRLCGVYQVPYRITEKAMAMTDVEGNEVSYTEFSNNIMRVELSKNVKAAAGRE</sequence>
<feature type="region of interest" description="Disordered" evidence="4">
    <location>
        <begin position="258"/>
        <end position="291"/>
    </location>
</feature>
<keyword evidence="7" id="KW-1185">Reference proteome</keyword>
<feature type="domain" description="EF-hand" evidence="5">
    <location>
        <begin position="397"/>
        <end position="432"/>
    </location>
</feature>
<dbReference type="InterPro" id="IPR011992">
    <property type="entry name" value="EF-hand-dom_pair"/>
</dbReference>